<sequence length="550" mass="62945">MISFPPHCSHKLQLLDKSVFGPFKSYFNSFATSRRRAAKVSEIPTDVAQSPCPTDSPLAEAAWTQPSHPQRIAAPPRIRKAVIEKLERETLISELQEYFSIYVETPVEDEKNAVRDELIEVEPAEFIPPEYWFSSRRSCSKVRILTVATLLSLPSRQPPSKPRPRTETSPPPTSIPSITTTSNTMNNIVSFDEDIDKGKKIVVGGKDFIPYTKWVLKKGAVPKLFLKGPAEKKPCNESLNYSTPSNNKRKHCTDNEIPDRDISDCMMTDAVTEEASLQTNLLIGEILDSNPPAAEMLSLHKCRESKDANQDMSDLIEPTDFNARVNEQNSDASNLQREKYCLKEVINWEKELSEFDYPLNWNYNKDLTEENEFHIYKLAKNDGKLSVQKNIVLKSNSIDYEVNGVQVPKNTFTILPTIPNSVDIVKNAIEVVYELDICCGVSLQKFAECNEQQMWQLTNSTKGFEHKGVWRSYNCTMLLEPRPLKYPTEKKINYCLECRLFRYGLNKKIWNFNQSKVENKLDKCRVLRAKAKVKMELNTLWTQLSQPTEQ</sequence>
<feature type="region of interest" description="Disordered" evidence="1">
    <location>
        <begin position="153"/>
        <end position="182"/>
    </location>
</feature>
<reference evidence="2 3" key="1">
    <citation type="journal article" date="2023" name="Nucleic Acids Res.">
        <title>The hologenome of Daphnia magna reveals possible DNA methylation and microbiome-mediated evolution of the host genome.</title>
        <authorList>
            <person name="Chaturvedi A."/>
            <person name="Li X."/>
            <person name="Dhandapani V."/>
            <person name="Marshall H."/>
            <person name="Kissane S."/>
            <person name="Cuenca-Cambronero M."/>
            <person name="Asole G."/>
            <person name="Calvet F."/>
            <person name="Ruiz-Romero M."/>
            <person name="Marangio P."/>
            <person name="Guigo R."/>
            <person name="Rago D."/>
            <person name="Mirbahai L."/>
            <person name="Eastwood N."/>
            <person name="Colbourne J.K."/>
            <person name="Zhou J."/>
            <person name="Mallon E."/>
            <person name="Orsini L."/>
        </authorList>
    </citation>
    <scope>NUCLEOTIDE SEQUENCE [LARGE SCALE GENOMIC DNA]</scope>
    <source>
        <strain evidence="2">LRV0_1</strain>
    </source>
</reference>
<comment type="caution">
    <text evidence="2">The sequence shown here is derived from an EMBL/GenBank/DDBJ whole genome shotgun (WGS) entry which is preliminary data.</text>
</comment>
<protein>
    <submittedName>
        <fullName evidence="2">Uncharacterized protein</fullName>
    </submittedName>
</protein>
<evidence type="ECO:0000313" key="2">
    <source>
        <dbReference type="EMBL" id="KAK4006230.1"/>
    </source>
</evidence>
<organism evidence="2 3">
    <name type="scientific">Daphnia magna</name>
    <dbReference type="NCBI Taxonomy" id="35525"/>
    <lineage>
        <taxon>Eukaryota</taxon>
        <taxon>Metazoa</taxon>
        <taxon>Ecdysozoa</taxon>
        <taxon>Arthropoda</taxon>
        <taxon>Crustacea</taxon>
        <taxon>Branchiopoda</taxon>
        <taxon>Diplostraca</taxon>
        <taxon>Cladocera</taxon>
        <taxon>Anomopoda</taxon>
        <taxon>Daphniidae</taxon>
        <taxon>Daphnia</taxon>
    </lineage>
</organism>
<gene>
    <name evidence="2" type="ORF">OUZ56_011386</name>
</gene>
<dbReference type="Proteomes" id="UP001234178">
    <property type="component" value="Unassembled WGS sequence"/>
</dbReference>
<evidence type="ECO:0000313" key="3">
    <source>
        <dbReference type="Proteomes" id="UP001234178"/>
    </source>
</evidence>
<dbReference type="EMBL" id="JAOYFB010000002">
    <property type="protein sequence ID" value="KAK4006230.1"/>
    <property type="molecule type" value="Genomic_DNA"/>
</dbReference>
<proteinExistence type="predicted"/>
<name>A0ABQ9Z058_9CRUS</name>
<accession>A0ABQ9Z058</accession>
<keyword evidence="3" id="KW-1185">Reference proteome</keyword>
<evidence type="ECO:0000256" key="1">
    <source>
        <dbReference type="SAM" id="MobiDB-lite"/>
    </source>
</evidence>